<evidence type="ECO:0000256" key="1">
    <source>
        <dbReference type="ARBA" id="ARBA00006484"/>
    </source>
</evidence>
<keyword evidence="4" id="KW-1185">Reference proteome</keyword>
<dbReference type="PANTHER" id="PTHR43477:SF1">
    <property type="entry name" value="DIHYDROANTICAPSIN 7-DEHYDROGENASE"/>
    <property type="match status" value="1"/>
</dbReference>
<dbReference type="InterPro" id="IPR036291">
    <property type="entry name" value="NAD(P)-bd_dom_sf"/>
</dbReference>
<dbReference type="InterPro" id="IPR002347">
    <property type="entry name" value="SDR_fam"/>
</dbReference>
<evidence type="ECO:0000256" key="2">
    <source>
        <dbReference type="ARBA" id="ARBA00023002"/>
    </source>
</evidence>
<protein>
    <recommendedName>
        <fullName evidence="5">Enoyl-ACP reductase-like protein</fullName>
    </recommendedName>
</protein>
<proteinExistence type="inferred from homology"/>
<comment type="caution">
    <text evidence="3">The sequence shown here is derived from an EMBL/GenBank/DDBJ whole genome shotgun (WGS) entry which is preliminary data.</text>
</comment>
<dbReference type="PANTHER" id="PTHR43477">
    <property type="entry name" value="DIHYDROANTICAPSIN 7-DEHYDROGENASE"/>
    <property type="match status" value="1"/>
</dbReference>
<gene>
    <name evidence="3" type="ORF">GCM10023165_20740</name>
</gene>
<dbReference type="PRINTS" id="PR00080">
    <property type="entry name" value="SDRFAMILY"/>
</dbReference>
<dbReference type="InterPro" id="IPR051122">
    <property type="entry name" value="SDR_DHRS6-like"/>
</dbReference>
<dbReference type="PRINTS" id="PR00081">
    <property type="entry name" value="GDHRDH"/>
</dbReference>
<evidence type="ECO:0000313" key="3">
    <source>
        <dbReference type="EMBL" id="GAA4340618.1"/>
    </source>
</evidence>
<sequence length="121" mass="12507">MVSQGWGRIVNISSRAGRYNPNQAGPAYAASKAAMLGLTRSIANDFPRSGITCNTIAPGIFKSLLTQQISSEVFDSIVAKTPMGRSGSADELGAAVAFFTSDDASFVTGACLDVNGGHTMS</sequence>
<organism evidence="3 4">
    <name type="scientific">Variovorax defluvii</name>
    <dbReference type="NCBI Taxonomy" id="913761"/>
    <lineage>
        <taxon>Bacteria</taxon>
        <taxon>Pseudomonadati</taxon>
        <taxon>Pseudomonadota</taxon>
        <taxon>Betaproteobacteria</taxon>
        <taxon>Burkholderiales</taxon>
        <taxon>Comamonadaceae</taxon>
        <taxon>Variovorax</taxon>
    </lineage>
</organism>
<accession>A0ABP8HL14</accession>
<dbReference type="Gene3D" id="3.40.50.720">
    <property type="entry name" value="NAD(P)-binding Rossmann-like Domain"/>
    <property type="match status" value="1"/>
</dbReference>
<keyword evidence="2" id="KW-0560">Oxidoreductase</keyword>
<dbReference type="EMBL" id="BAABGJ010000017">
    <property type="protein sequence ID" value="GAA4340618.1"/>
    <property type="molecule type" value="Genomic_DNA"/>
</dbReference>
<reference evidence="4" key="1">
    <citation type="journal article" date="2019" name="Int. J. Syst. Evol. Microbiol.">
        <title>The Global Catalogue of Microorganisms (GCM) 10K type strain sequencing project: providing services to taxonomists for standard genome sequencing and annotation.</title>
        <authorList>
            <consortium name="The Broad Institute Genomics Platform"/>
            <consortium name="The Broad Institute Genome Sequencing Center for Infectious Disease"/>
            <person name="Wu L."/>
            <person name="Ma J."/>
        </authorList>
    </citation>
    <scope>NUCLEOTIDE SEQUENCE [LARGE SCALE GENOMIC DNA]</scope>
    <source>
        <strain evidence="4">JCM 17804</strain>
    </source>
</reference>
<dbReference type="Proteomes" id="UP001500975">
    <property type="component" value="Unassembled WGS sequence"/>
</dbReference>
<dbReference type="SUPFAM" id="SSF51735">
    <property type="entry name" value="NAD(P)-binding Rossmann-fold domains"/>
    <property type="match status" value="1"/>
</dbReference>
<name>A0ABP8HL14_9BURK</name>
<evidence type="ECO:0000313" key="4">
    <source>
        <dbReference type="Proteomes" id="UP001500975"/>
    </source>
</evidence>
<evidence type="ECO:0008006" key="5">
    <source>
        <dbReference type="Google" id="ProtNLM"/>
    </source>
</evidence>
<dbReference type="Pfam" id="PF13561">
    <property type="entry name" value="adh_short_C2"/>
    <property type="match status" value="1"/>
</dbReference>
<comment type="similarity">
    <text evidence="1">Belongs to the short-chain dehydrogenases/reductases (SDR) family.</text>
</comment>